<dbReference type="InterPro" id="IPR001214">
    <property type="entry name" value="SET_dom"/>
</dbReference>
<dbReference type="PANTHER" id="PTHR12197:SF251">
    <property type="entry name" value="EG:BACR7C10.4 PROTEIN"/>
    <property type="match status" value="1"/>
</dbReference>
<feature type="domain" description="SET" evidence="5">
    <location>
        <begin position="6"/>
        <end position="239"/>
    </location>
</feature>
<evidence type="ECO:0000256" key="3">
    <source>
        <dbReference type="ARBA" id="ARBA00022833"/>
    </source>
</evidence>
<dbReference type="Gene3D" id="1.25.40.970">
    <property type="match status" value="1"/>
</dbReference>
<dbReference type="Pfam" id="PF00856">
    <property type="entry name" value="SET"/>
    <property type="match status" value="1"/>
</dbReference>
<reference evidence="7 8" key="1">
    <citation type="submission" date="2022-05" db="EMBL/GenBank/DDBJ databases">
        <authorList>
            <consortium name="Genoscope - CEA"/>
            <person name="William W."/>
        </authorList>
    </citation>
    <scope>NUCLEOTIDE SEQUENCE [LARGE SCALE GENOMIC DNA]</scope>
</reference>
<name>A0ABN8N174_9CNID</name>
<dbReference type="Gene3D" id="1.25.40.10">
    <property type="entry name" value="Tetratricopeptide repeat domain"/>
    <property type="match status" value="1"/>
</dbReference>
<keyword evidence="8" id="KW-1185">Reference proteome</keyword>
<sequence length="477" mass="53880">MAELTPRGGLFEICNYGKLRGRGLRALKSSKPGDNILESTPVVFVLSNNVRGQCCDMCFTQGGDLQRCSKCKFARYCDRQCQKKDWKEHKIECGRILRVSPNVPTDLVRLMARIMQKKHSDAALCKYLSQLVSHHEQLGELRKDAFTTIITVLKHFVGGKDFQKFSTAELFELFGKISCNCFTICDAELQPLGIGMYQTPTMLNHSCHPNCVVTFSQTKLLVHATEDIKEGDELTISYTELLCPSYQRKEDLRNRYYFECSCTKCLSSLEEDGLMLSLKCSDKRCCGAVPRDLAVGEFSACNTCGKSLLDKTAGTKADTIILKSEEALKDIKALEKSDDQQGVLDIAERILAHQRGFFHKLHYIKARILDKAMDACINLEMWESALDFGLQTMNAYKLYYPINHPSVGIQLFRIGKLQVYLDKLKDGLQSLVEAEAILKTTHGNHALVQELQEMITGTLEELGREEHNNRFQGLELI</sequence>
<evidence type="ECO:0000259" key="5">
    <source>
        <dbReference type="PROSITE" id="PS50280"/>
    </source>
</evidence>
<dbReference type="Proteomes" id="UP001159405">
    <property type="component" value="Unassembled WGS sequence"/>
</dbReference>
<evidence type="ECO:0000313" key="8">
    <source>
        <dbReference type="Proteomes" id="UP001159405"/>
    </source>
</evidence>
<evidence type="ECO:0008006" key="9">
    <source>
        <dbReference type="Google" id="ProtNLM"/>
    </source>
</evidence>
<keyword evidence="3" id="KW-0862">Zinc</keyword>
<keyword evidence="2 4" id="KW-0863">Zinc-finger</keyword>
<dbReference type="InterPro" id="IPR050869">
    <property type="entry name" value="H3K4_H4K5_MeTrfase"/>
</dbReference>
<evidence type="ECO:0000313" key="7">
    <source>
        <dbReference type="EMBL" id="CAH3037386.1"/>
    </source>
</evidence>
<dbReference type="PROSITE" id="PS50280">
    <property type="entry name" value="SET"/>
    <property type="match status" value="1"/>
</dbReference>
<dbReference type="SUPFAM" id="SSF82199">
    <property type="entry name" value="SET domain"/>
    <property type="match status" value="1"/>
</dbReference>
<organism evidence="7 8">
    <name type="scientific">Porites lobata</name>
    <dbReference type="NCBI Taxonomy" id="104759"/>
    <lineage>
        <taxon>Eukaryota</taxon>
        <taxon>Metazoa</taxon>
        <taxon>Cnidaria</taxon>
        <taxon>Anthozoa</taxon>
        <taxon>Hexacorallia</taxon>
        <taxon>Scleractinia</taxon>
        <taxon>Fungiina</taxon>
        <taxon>Poritidae</taxon>
        <taxon>Porites</taxon>
    </lineage>
</organism>
<dbReference type="PANTHER" id="PTHR12197">
    <property type="entry name" value="HISTONE-LYSINE N-METHYLTRANSFERASE SMYD"/>
    <property type="match status" value="1"/>
</dbReference>
<dbReference type="Gene3D" id="2.170.270.10">
    <property type="entry name" value="SET domain"/>
    <property type="match status" value="1"/>
</dbReference>
<dbReference type="EMBL" id="CALNXK010000005">
    <property type="protein sequence ID" value="CAH3037386.1"/>
    <property type="molecule type" value="Genomic_DNA"/>
</dbReference>
<dbReference type="Pfam" id="PF01753">
    <property type="entry name" value="zf-MYND"/>
    <property type="match status" value="1"/>
</dbReference>
<proteinExistence type="predicted"/>
<gene>
    <name evidence="7" type="ORF">PLOB_00035565</name>
</gene>
<protein>
    <recommendedName>
        <fullName evidence="9">Histone-lysine N-methyltransferase SMYD3</fullName>
    </recommendedName>
</protein>
<evidence type="ECO:0000256" key="2">
    <source>
        <dbReference type="ARBA" id="ARBA00022771"/>
    </source>
</evidence>
<evidence type="ECO:0000259" key="6">
    <source>
        <dbReference type="PROSITE" id="PS50865"/>
    </source>
</evidence>
<dbReference type="PROSITE" id="PS50865">
    <property type="entry name" value="ZF_MYND_2"/>
    <property type="match status" value="1"/>
</dbReference>
<dbReference type="Gene3D" id="1.10.220.160">
    <property type="match status" value="1"/>
</dbReference>
<dbReference type="InterPro" id="IPR011990">
    <property type="entry name" value="TPR-like_helical_dom_sf"/>
</dbReference>
<feature type="domain" description="MYND-type" evidence="6">
    <location>
        <begin position="55"/>
        <end position="93"/>
    </location>
</feature>
<evidence type="ECO:0000256" key="4">
    <source>
        <dbReference type="PROSITE-ProRule" id="PRU00134"/>
    </source>
</evidence>
<comment type="caution">
    <text evidence="7">The sequence shown here is derived from an EMBL/GenBank/DDBJ whole genome shotgun (WGS) entry which is preliminary data.</text>
</comment>
<keyword evidence="1" id="KW-0479">Metal-binding</keyword>
<accession>A0ABN8N174</accession>
<dbReference type="InterPro" id="IPR046341">
    <property type="entry name" value="SET_dom_sf"/>
</dbReference>
<evidence type="ECO:0000256" key="1">
    <source>
        <dbReference type="ARBA" id="ARBA00022723"/>
    </source>
</evidence>
<dbReference type="Gene3D" id="6.10.140.2220">
    <property type="match status" value="1"/>
</dbReference>
<dbReference type="InterPro" id="IPR002893">
    <property type="entry name" value="Znf_MYND"/>
</dbReference>